<dbReference type="PANTHER" id="PTHR36740:SF1">
    <property type="entry name" value="PRC-BARREL DOMAIN-CONTAINING PROTEIN"/>
    <property type="match status" value="1"/>
</dbReference>
<evidence type="ECO:0000259" key="2">
    <source>
        <dbReference type="Pfam" id="PF05239"/>
    </source>
</evidence>
<dbReference type="Proteomes" id="UP000002217">
    <property type="component" value="Chromosome"/>
</dbReference>
<dbReference type="EMBL" id="CP001720">
    <property type="protein sequence ID" value="ACV61160.1"/>
    <property type="molecule type" value="Genomic_DNA"/>
</dbReference>
<dbReference type="PANTHER" id="PTHR36740">
    <property type="entry name" value="PRC DOMAIN-CONTAINING PROTEIN"/>
    <property type="match status" value="1"/>
</dbReference>
<sequence>MRKSKQFMAMPVISLEEGQQIGNIKGLIIDPVKKVVSALVIEQKGWFKEQKFIPFNKINSVGNDAITVEQSNTIQKGTVMPDIYKLYKANLEINGTKIVTETGTALGYIDEYYVQLTDGAIAGIEFSGKLINSMLKGKAYLDSSFIRTIGKEVIVVYEEAMDNIIKLEGGIQETVKQIKHSTGSLWDSTLKKTKELSSNISTSLTKPFEKNTNTGKDKLSGNQSGLLQDAKEEPIKEQSQETTSENKK</sequence>
<dbReference type="STRING" id="485916.Dtox_0207"/>
<keyword evidence="4" id="KW-1185">Reference proteome</keyword>
<accession>C8W304</accession>
<evidence type="ECO:0000313" key="4">
    <source>
        <dbReference type="Proteomes" id="UP000002217"/>
    </source>
</evidence>
<feature type="domain" description="PRC-barrel" evidence="2">
    <location>
        <begin position="9"/>
        <end position="70"/>
    </location>
</feature>
<name>C8W304_DESAS</name>
<dbReference type="InterPro" id="IPR027275">
    <property type="entry name" value="PRC-brl_dom"/>
</dbReference>
<organism evidence="3 4">
    <name type="scientific">Desulfofarcimen acetoxidans (strain ATCC 49208 / DSM 771 / KCTC 5769 / VKM B-1644 / 5575)</name>
    <name type="common">Desulfotomaculum acetoxidans</name>
    <dbReference type="NCBI Taxonomy" id="485916"/>
    <lineage>
        <taxon>Bacteria</taxon>
        <taxon>Bacillati</taxon>
        <taxon>Bacillota</taxon>
        <taxon>Clostridia</taxon>
        <taxon>Eubacteriales</taxon>
        <taxon>Peptococcaceae</taxon>
        <taxon>Desulfofarcimen</taxon>
    </lineage>
</organism>
<dbReference type="InterPro" id="IPR011033">
    <property type="entry name" value="PRC_barrel-like_sf"/>
</dbReference>
<dbReference type="Gene3D" id="2.30.30.240">
    <property type="entry name" value="PRC-barrel domain"/>
    <property type="match status" value="2"/>
</dbReference>
<dbReference type="Pfam" id="PF05239">
    <property type="entry name" value="PRC"/>
    <property type="match status" value="1"/>
</dbReference>
<proteinExistence type="predicted"/>
<protein>
    <recommendedName>
        <fullName evidence="2">PRC-barrel domain-containing protein</fullName>
    </recommendedName>
</protein>
<evidence type="ECO:0000313" key="3">
    <source>
        <dbReference type="EMBL" id="ACV61160.1"/>
    </source>
</evidence>
<dbReference type="AlphaFoldDB" id="C8W304"/>
<feature type="compositionally biased region" description="Polar residues" evidence="1">
    <location>
        <begin position="205"/>
        <end position="226"/>
    </location>
</feature>
<feature type="compositionally biased region" description="Basic and acidic residues" evidence="1">
    <location>
        <begin position="229"/>
        <end position="248"/>
    </location>
</feature>
<dbReference type="SUPFAM" id="SSF50346">
    <property type="entry name" value="PRC-barrel domain"/>
    <property type="match status" value="2"/>
</dbReference>
<evidence type="ECO:0000256" key="1">
    <source>
        <dbReference type="SAM" id="MobiDB-lite"/>
    </source>
</evidence>
<dbReference type="HOGENOM" id="CLU_068642_1_0_9"/>
<dbReference type="RefSeq" id="WP_015755881.1">
    <property type="nucleotide sequence ID" value="NC_013216.1"/>
</dbReference>
<feature type="region of interest" description="Disordered" evidence="1">
    <location>
        <begin position="205"/>
        <end position="248"/>
    </location>
</feature>
<dbReference type="KEGG" id="dae:Dtox_0207"/>
<reference evidence="3 4" key="1">
    <citation type="journal article" date="2009" name="Stand. Genomic Sci.">
        <title>Complete genome sequence of Desulfotomaculum acetoxidans type strain (5575).</title>
        <authorList>
            <person name="Spring S."/>
            <person name="Lapidus A."/>
            <person name="Schroder M."/>
            <person name="Gleim D."/>
            <person name="Sims D."/>
            <person name="Meincke L."/>
            <person name="Glavina Del Rio T."/>
            <person name="Tice H."/>
            <person name="Copeland A."/>
            <person name="Cheng J.F."/>
            <person name="Lucas S."/>
            <person name="Chen F."/>
            <person name="Nolan M."/>
            <person name="Bruce D."/>
            <person name="Goodwin L."/>
            <person name="Pitluck S."/>
            <person name="Ivanova N."/>
            <person name="Mavromatis K."/>
            <person name="Mikhailova N."/>
            <person name="Pati A."/>
            <person name="Chen A."/>
            <person name="Palaniappan K."/>
            <person name="Land M."/>
            <person name="Hauser L."/>
            <person name="Chang Y.J."/>
            <person name="Jeffries C.D."/>
            <person name="Chain P."/>
            <person name="Saunders E."/>
            <person name="Brettin T."/>
            <person name="Detter J.C."/>
            <person name="Goker M."/>
            <person name="Bristow J."/>
            <person name="Eisen J.A."/>
            <person name="Markowitz V."/>
            <person name="Hugenholtz P."/>
            <person name="Kyrpides N.C."/>
            <person name="Klenk H.P."/>
            <person name="Han C."/>
        </authorList>
    </citation>
    <scope>NUCLEOTIDE SEQUENCE [LARGE SCALE GENOMIC DNA]</scope>
    <source>
        <strain evidence="4">ATCC 49208 / DSM 771 / VKM B-1644</strain>
    </source>
</reference>
<dbReference type="OrthoDB" id="53812at2"/>
<dbReference type="eggNOG" id="COG3881">
    <property type="taxonomic scope" value="Bacteria"/>
</dbReference>
<gene>
    <name evidence="3" type="ordered locus">Dtox_0207</name>
</gene>